<evidence type="ECO:0000313" key="4">
    <source>
        <dbReference type="EMBL" id="TSK20082.1"/>
    </source>
</evidence>
<dbReference type="Pfam" id="PF15059">
    <property type="entry name" value="Speriolin_C"/>
    <property type="match status" value="1"/>
</dbReference>
<proteinExistence type="predicted"/>
<keyword evidence="1" id="KW-0175">Coiled coil</keyword>
<sequence>MDETDLDFKASLLLQNENLRREVEDLKVLHSVVKENLELRSRLDSFTSTNDTLMEKSEHSAGKKSMLQRQDSFVDESMFKAGLITPHHTSSPVKNKASRSLNPDTPSSLSCQAVKDPERLLGEIGFQLERRILSYVFYKQLRLYGFTVNNIREKILQVSTHPLTGQVDEVYRSELNERYKDLMDRLSTLGYNLSLHPPFTEFIINTYGILKERPDTPTAQEQGYNDLDVLRCVMLEAAPSSLLKDLLVLFSCLCYLAEKDRKSLILW</sequence>
<dbReference type="Proteomes" id="UP000319801">
    <property type="component" value="Unassembled WGS sequence"/>
</dbReference>
<protein>
    <submittedName>
        <fullName evidence="4">Speriolin-like protein</fullName>
    </submittedName>
</protein>
<comment type="caution">
    <text evidence="4">The sequence shown here is derived from an EMBL/GenBank/DDBJ whole genome shotgun (WGS) entry which is preliminary data.</text>
</comment>
<dbReference type="PANTHER" id="PTHR22192">
    <property type="entry name" value="SPERIOLIN"/>
    <property type="match status" value="1"/>
</dbReference>
<gene>
    <name evidence="4" type="ORF">Baya_1630</name>
</gene>
<feature type="region of interest" description="Disordered" evidence="2">
    <location>
        <begin position="85"/>
        <end position="109"/>
    </location>
</feature>
<dbReference type="OrthoDB" id="6114770at2759"/>
<dbReference type="InterPro" id="IPR029384">
    <property type="entry name" value="Speriolin_C"/>
</dbReference>
<organism evidence="4 5">
    <name type="scientific">Bagarius yarrelli</name>
    <name type="common">Goonch</name>
    <name type="synonym">Bagrus yarrelli</name>
    <dbReference type="NCBI Taxonomy" id="175774"/>
    <lineage>
        <taxon>Eukaryota</taxon>
        <taxon>Metazoa</taxon>
        <taxon>Chordata</taxon>
        <taxon>Craniata</taxon>
        <taxon>Vertebrata</taxon>
        <taxon>Euteleostomi</taxon>
        <taxon>Actinopterygii</taxon>
        <taxon>Neopterygii</taxon>
        <taxon>Teleostei</taxon>
        <taxon>Ostariophysi</taxon>
        <taxon>Siluriformes</taxon>
        <taxon>Sisoridae</taxon>
        <taxon>Sisorinae</taxon>
        <taxon>Bagarius</taxon>
    </lineage>
</organism>
<dbReference type="GO" id="GO:0005813">
    <property type="term" value="C:centrosome"/>
    <property type="evidence" value="ECO:0007669"/>
    <property type="project" value="TreeGrafter"/>
</dbReference>
<keyword evidence="5" id="KW-1185">Reference proteome</keyword>
<name>A0A556TLP3_BAGYA</name>
<feature type="domain" description="Speriolin C-terminal" evidence="3">
    <location>
        <begin position="120"/>
        <end position="267"/>
    </location>
</feature>
<dbReference type="PANTHER" id="PTHR22192:SF17">
    <property type="entry name" value="SPERIOLIN-LIKE PROTEIN"/>
    <property type="match status" value="1"/>
</dbReference>
<feature type="coiled-coil region" evidence="1">
    <location>
        <begin position="9"/>
        <end position="36"/>
    </location>
</feature>
<dbReference type="EMBL" id="VCAZ01000005">
    <property type="protein sequence ID" value="TSK20082.1"/>
    <property type="molecule type" value="Genomic_DNA"/>
</dbReference>
<evidence type="ECO:0000256" key="1">
    <source>
        <dbReference type="SAM" id="Coils"/>
    </source>
</evidence>
<reference evidence="4 5" key="1">
    <citation type="journal article" date="2019" name="Genome Biol. Evol.">
        <title>Whole-Genome Sequencing of the Giant Devil Catfish, Bagarius yarrelli.</title>
        <authorList>
            <person name="Jiang W."/>
            <person name="Lv Y."/>
            <person name="Cheng L."/>
            <person name="Yang K."/>
            <person name="Chao B."/>
            <person name="Wang X."/>
            <person name="Li Y."/>
            <person name="Pan X."/>
            <person name="You X."/>
            <person name="Zhang Y."/>
            <person name="Yang J."/>
            <person name="Li J."/>
            <person name="Zhang X."/>
            <person name="Liu S."/>
            <person name="Sun C."/>
            <person name="Yang J."/>
            <person name="Shi Q."/>
        </authorList>
    </citation>
    <scope>NUCLEOTIDE SEQUENCE [LARGE SCALE GENOMIC DNA]</scope>
    <source>
        <strain evidence="4">JWS20170419001</strain>
        <tissue evidence="4">Muscle</tissue>
    </source>
</reference>
<evidence type="ECO:0000256" key="2">
    <source>
        <dbReference type="SAM" id="MobiDB-lite"/>
    </source>
</evidence>
<dbReference type="InterPro" id="IPR026715">
    <property type="entry name" value="SPATC1"/>
</dbReference>
<evidence type="ECO:0000259" key="3">
    <source>
        <dbReference type="Pfam" id="PF15059"/>
    </source>
</evidence>
<dbReference type="AlphaFoldDB" id="A0A556TLP3"/>
<feature type="compositionally biased region" description="Polar residues" evidence="2">
    <location>
        <begin position="87"/>
        <end position="109"/>
    </location>
</feature>
<accession>A0A556TLP3</accession>
<evidence type="ECO:0000313" key="5">
    <source>
        <dbReference type="Proteomes" id="UP000319801"/>
    </source>
</evidence>